<accession>A0A1G2AYK5</accession>
<dbReference type="STRING" id="1798542.A3F54_03660"/>
<gene>
    <name evidence="2" type="ORF">A3F54_03660</name>
</gene>
<keyword evidence="1" id="KW-0175">Coiled coil</keyword>
<proteinExistence type="predicted"/>
<name>A0A1G2AYK5_9BACT</name>
<comment type="caution">
    <text evidence="2">The sequence shown here is derived from an EMBL/GenBank/DDBJ whole genome shotgun (WGS) entry which is preliminary data.</text>
</comment>
<evidence type="ECO:0000256" key="1">
    <source>
        <dbReference type="SAM" id="Coils"/>
    </source>
</evidence>
<evidence type="ECO:0008006" key="4">
    <source>
        <dbReference type="Google" id="ProtNLM"/>
    </source>
</evidence>
<feature type="coiled-coil region" evidence="1">
    <location>
        <begin position="223"/>
        <end position="279"/>
    </location>
</feature>
<dbReference type="Proteomes" id="UP000176952">
    <property type="component" value="Unassembled WGS sequence"/>
</dbReference>
<dbReference type="EMBL" id="MHKD01000040">
    <property type="protein sequence ID" value="OGY81994.1"/>
    <property type="molecule type" value="Genomic_DNA"/>
</dbReference>
<protein>
    <recommendedName>
        <fullName evidence="4">Band 7 domain-containing protein</fullName>
    </recommendedName>
</protein>
<reference evidence="2 3" key="1">
    <citation type="journal article" date="2016" name="Nat. Commun.">
        <title>Thousands of microbial genomes shed light on interconnected biogeochemical processes in an aquifer system.</title>
        <authorList>
            <person name="Anantharaman K."/>
            <person name="Brown C.T."/>
            <person name="Hug L.A."/>
            <person name="Sharon I."/>
            <person name="Castelle C.J."/>
            <person name="Probst A.J."/>
            <person name="Thomas B.C."/>
            <person name="Singh A."/>
            <person name="Wilkins M.J."/>
            <person name="Karaoz U."/>
            <person name="Brodie E.L."/>
            <person name="Williams K.H."/>
            <person name="Hubbard S.S."/>
            <person name="Banfield J.F."/>
        </authorList>
    </citation>
    <scope>NUCLEOTIDE SEQUENCE [LARGE SCALE GENOMIC DNA]</scope>
</reference>
<dbReference type="AlphaFoldDB" id="A0A1G2AYK5"/>
<organism evidence="2 3">
    <name type="scientific">Candidatus Kerfeldbacteria bacterium RIFCSPHIGHO2_12_FULL_48_17</name>
    <dbReference type="NCBI Taxonomy" id="1798542"/>
    <lineage>
        <taxon>Bacteria</taxon>
        <taxon>Candidatus Kerfeldiibacteriota</taxon>
    </lineage>
</organism>
<evidence type="ECO:0000313" key="2">
    <source>
        <dbReference type="EMBL" id="OGY81994.1"/>
    </source>
</evidence>
<sequence>MKGINFLICVSVTLLCLLLQGCMSCEYIDQNEIGFKYNVNSGKGVSTENNPQLPFGWAANFGWNAEIFVINSEVNSYSFTADIHDPKSPWDESLTWDSIEGVTMQVDYTILGRVTDPWKFYANYGRAQRSFSGIEGIQDARIYEAIREAGEFVGVHMNELASGEAADLIRKSPARYTQQLTKDTAEYAEHFGFTIMDIIFPDRMVFPSDNEGVSTITRSRALLESVNSDLEKKKKEVATIEGEKQQKIANANIEARKVLGEANRRAGSLKIEAEALANQMKVSIDQIGVDGAMQLKMAELQNELLDKGVIRQVYLTGDSLFGAPFYGVTKHSLTGK</sequence>
<dbReference type="PROSITE" id="PS51257">
    <property type="entry name" value="PROKAR_LIPOPROTEIN"/>
    <property type="match status" value="1"/>
</dbReference>
<evidence type="ECO:0000313" key="3">
    <source>
        <dbReference type="Proteomes" id="UP000176952"/>
    </source>
</evidence>